<evidence type="ECO:0000313" key="1">
    <source>
        <dbReference type="EMBL" id="KAI3742957.1"/>
    </source>
</evidence>
<reference evidence="2" key="1">
    <citation type="journal article" date="2022" name="Mol. Ecol. Resour.">
        <title>The genomes of chicory, endive, great burdock and yacon provide insights into Asteraceae palaeo-polyploidization history and plant inulin production.</title>
        <authorList>
            <person name="Fan W."/>
            <person name="Wang S."/>
            <person name="Wang H."/>
            <person name="Wang A."/>
            <person name="Jiang F."/>
            <person name="Liu H."/>
            <person name="Zhao H."/>
            <person name="Xu D."/>
            <person name="Zhang Y."/>
        </authorList>
    </citation>
    <scope>NUCLEOTIDE SEQUENCE [LARGE SCALE GENOMIC DNA]</scope>
    <source>
        <strain evidence="2">cv. Yunnan</strain>
    </source>
</reference>
<reference evidence="1 2" key="2">
    <citation type="journal article" date="2022" name="Mol. Ecol. Resour.">
        <title>The genomes of chicory, endive, great burdock and yacon provide insights into Asteraceae paleo-polyploidization history and plant inulin production.</title>
        <authorList>
            <person name="Fan W."/>
            <person name="Wang S."/>
            <person name="Wang H."/>
            <person name="Wang A."/>
            <person name="Jiang F."/>
            <person name="Liu H."/>
            <person name="Zhao H."/>
            <person name="Xu D."/>
            <person name="Zhang Y."/>
        </authorList>
    </citation>
    <scope>NUCLEOTIDE SEQUENCE [LARGE SCALE GENOMIC DNA]</scope>
    <source>
        <strain evidence="2">cv. Yunnan</strain>
        <tissue evidence="1">Leaves</tissue>
    </source>
</reference>
<comment type="caution">
    <text evidence="1">The sequence shown here is derived from an EMBL/GenBank/DDBJ whole genome shotgun (WGS) entry which is preliminary data.</text>
</comment>
<evidence type="ECO:0000313" key="2">
    <source>
        <dbReference type="Proteomes" id="UP001056120"/>
    </source>
</evidence>
<dbReference type="EMBL" id="CM042037">
    <property type="protein sequence ID" value="KAI3742957.1"/>
    <property type="molecule type" value="Genomic_DNA"/>
</dbReference>
<organism evidence="1 2">
    <name type="scientific">Smallanthus sonchifolius</name>
    <dbReference type="NCBI Taxonomy" id="185202"/>
    <lineage>
        <taxon>Eukaryota</taxon>
        <taxon>Viridiplantae</taxon>
        <taxon>Streptophyta</taxon>
        <taxon>Embryophyta</taxon>
        <taxon>Tracheophyta</taxon>
        <taxon>Spermatophyta</taxon>
        <taxon>Magnoliopsida</taxon>
        <taxon>eudicotyledons</taxon>
        <taxon>Gunneridae</taxon>
        <taxon>Pentapetalae</taxon>
        <taxon>asterids</taxon>
        <taxon>campanulids</taxon>
        <taxon>Asterales</taxon>
        <taxon>Asteraceae</taxon>
        <taxon>Asteroideae</taxon>
        <taxon>Heliantheae alliance</taxon>
        <taxon>Millerieae</taxon>
        <taxon>Smallanthus</taxon>
    </lineage>
</organism>
<sequence length="227" mass="25448">MNHELGSFGLKKPNSNLWLEETKVKPSTKLWLGFKVSVEREESIEPPEGGVEDVKKNKTARAFIFQAIPEDVLLQVAKKKTAKEIWESLKIRYVGADRVQKARLNTLKSEFESLKMKDSESVDEFSGKLSGMMSKYNSLGATLENGILVRKLLDSAPEKFIQLVASIEQTTDVDDMPFEEAVGRLKAYEDRLKLKQGNTTGENSLLFSKSDGHMGQRSAGKSHSYCN</sequence>
<accession>A0ACB9D8P6</accession>
<protein>
    <submittedName>
        <fullName evidence="1">Uncharacterized protein</fullName>
    </submittedName>
</protein>
<name>A0ACB9D8P6_9ASTR</name>
<proteinExistence type="predicted"/>
<keyword evidence="2" id="KW-1185">Reference proteome</keyword>
<gene>
    <name evidence="1" type="ORF">L1987_60656</name>
</gene>
<dbReference type="Proteomes" id="UP001056120">
    <property type="component" value="Linkage Group LG20"/>
</dbReference>